<reference evidence="2 3" key="1">
    <citation type="submission" date="2014-08" db="EMBL/GenBank/DDBJ databases">
        <title>Genomic and Phenotypic Diversity of Colwellia psychrerythraea strains from Disparate Marine Basins.</title>
        <authorList>
            <person name="Techtmann S.M."/>
            <person name="Stelling S.C."/>
            <person name="Utturkar S.M."/>
            <person name="Alshibli N."/>
            <person name="Harris A."/>
            <person name="Brown S.D."/>
            <person name="Hazen T.C."/>
        </authorList>
    </citation>
    <scope>NUCLEOTIDE SEQUENCE [LARGE SCALE GENOMIC DNA]</scope>
    <source>
        <strain evidence="2 3">ND2E</strain>
    </source>
</reference>
<dbReference type="AlphaFoldDB" id="A0A099L0C6"/>
<evidence type="ECO:0000256" key="1">
    <source>
        <dbReference type="SAM" id="Phobius"/>
    </source>
</evidence>
<dbReference type="OrthoDB" id="34373at2"/>
<name>A0A099L0C6_COLPS</name>
<protein>
    <submittedName>
        <fullName evidence="2">MerC mercury resistance protein</fullName>
    </submittedName>
</protein>
<dbReference type="PATRIC" id="fig|28229.4.peg.88"/>
<feature type="transmembrane region" description="Helical" evidence="1">
    <location>
        <begin position="12"/>
        <end position="39"/>
    </location>
</feature>
<accession>A0A099L0C6</accession>
<keyword evidence="1" id="KW-0472">Membrane</keyword>
<gene>
    <name evidence="2" type="ORF">ND2E_1100</name>
</gene>
<keyword evidence="1" id="KW-1133">Transmembrane helix</keyword>
<proteinExistence type="predicted"/>
<organism evidence="2 3">
    <name type="scientific">Colwellia psychrerythraea</name>
    <name type="common">Vibrio psychroerythus</name>
    <dbReference type="NCBI Taxonomy" id="28229"/>
    <lineage>
        <taxon>Bacteria</taxon>
        <taxon>Pseudomonadati</taxon>
        <taxon>Pseudomonadota</taxon>
        <taxon>Gammaproteobacteria</taxon>
        <taxon>Alteromonadales</taxon>
        <taxon>Colwelliaceae</taxon>
        <taxon>Colwellia</taxon>
    </lineage>
</organism>
<dbReference type="InterPro" id="IPR004891">
    <property type="entry name" value="Mercury-R_MerC"/>
</dbReference>
<evidence type="ECO:0000313" key="2">
    <source>
        <dbReference type="EMBL" id="KGJ95318.1"/>
    </source>
</evidence>
<dbReference type="GO" id="GO:0016020">
    <property type="term" value="C:membrane"/>
    <property type="evidence" value="ECO:0007669"/>
    <property type="project" value="InterPro"/>
</dbReference>
<dbReference type="GO" id="GO:0015097">
    <property type="term" value="F:mercury ion transmembrane transporter activity"/>
    <property type="evidence" value="ECO:0007669"/>
    <property type="project" value="InterPro"/>
</dbReference>
<keyword evidence="1" id="KW-0812">Transmembrane</keyword>
<feature type="transmembrane region" description="Helical" evidence="1">
    <location>
        <begin position="103"/>
        <end position="120"/>
    </location>
</feature>
<dbReference type="EMBL" id="JQED01000003">
    <property type="protein sequence ID" value="KGJ95318.1"/>
    <property type="molecule type" value="Genomic_DNA"/>
</dbReference>
<dbReference type="RefSeq" id="WP_033091902.1">
    <property type="nucleotide sequence ID" value="NZ_JQED01000003.1"/>
</dbReference>
<feature type="transmembrane region" description="Helical" evidence="1">
    <location>
        <begin position="72"/>
        <end position="91"/>
    </location>
</feature>
<evidence type="ECO:0000313" key="3">
    <source>
        <dbReference type="Proteomes" id="UP000029843"/>
    </source>
</evidence>
<feature type="transmembrane region" description="Helical" evidence="1">
    <location>
        <begin position="45"/>
        <end position="65"/>
    </location>
</feature>
<dbReference type="Proteomes" id="UP000029843">
    <property type="component" value="Unassembled WGS sequence"/>
</dbReference>
<sequence length="137" mass="14843" precursor="true">MKNLSISTDKMAISLSLACVLHCLAVPLFIVFFPSFAIIPLEGEAFHFWMIVAVIPVSIYALALGCKKHKTLSFMVTGLLGLSCLVVAILLAERHLGETGEKVLTVLGAALIAFSHVRNFSLCQKLEQCPCPVKADK</sequence>
<comment type="caution">
    <text evidence="2">The sequence shown here is derived from an EMBL/GenBank/DDBJ whole genome shotgun (WGS) entry which is preliminary data.</text>
</comment>
<dbReference type="Pfam" id="PF03203">
    <property type="entry name" value="MerC"/>
    <property type="match status" value="1"/>
</dbReference>